<dbReference type="EMBL" id="JWZT01005403">
    <property type="protein sequence ID" value="KII60867.1"/>
    <property type="molecule type" value="Genomic_DNA"/>
</dbReference>
<sequence>MNVSLNSETRQCIINFQGLKKYEWSLIKCNIKDSTNEVLFGGCTISFPTRDDDSIKTYVINYLQVFRKDTNYNFTNPYINFKIGNLPNQKINFLITELVITFPNATLDCIFQARNSITAKLNFYQEIYHCKSDYPLYTTENQNIYDLSTNGSTDEIRQQSMKKKGLFPANNIVVIFFAFVTIATCIAIIGYKKNAYTTFEPVYQIESEDSYCYT</sequence>
<gene>
    <name evidence="2" type="ORF">RF11_04404</name>
</gene>
<evidence type="ECO:0000256" key="1">
    <source>
        <dbReference type="SAM" id="Phobius"/>
    </source>
</evidence>
<evidence type="ECO:0000313" key="3">
    <source>
        <dbReference type="Proteomes" id="UP000031668"/>
    </source>
</evidence>
<keyword evidence="1" id="KW-1133">Transmembrane helix</keyword>
<dbReference type="Proteomes" id="UP000031668">
    <property type="component" value="Unassembled WGS sequence"/>
</dbReference>
<feature type="transmembrane region" description="Helical" evidence="1">
    <location>
        <begin position="166"/>
        <end position="191"/>
    </location>
</feature>
<accession>A0A0C2IVJ1</accession>
<name>A0A0C2IVJ1_THEKT</name>
<keyword evidence="1" id="KW-0472">Membrane</keyword>
<dbReference type="AlphaFoldDB" id="A0A0C2IVJ1"/>
<evidence type="ECO:0000313" key="2">
    <source>
        <dbReference type="EMBL" id="KII60867.1"/>
    </source>
</evidence>
<comment type="caution">
    <text evidence="2">The sequence shown here is derived from an EMBL/GenBank/DDBJ whole genome shotgun (WGS) entry which is preliminary data.</text>
</comment>
<keyword evidence="3" id="KW-1185">Reference proteome</keyword>
<organism evidence="2 3">
    <name type="scientific">Thelohanellus kitauei</name>
    <name type="common">Myxosporean</name>
    <dbReference type="NCBI Taxonomy" id="669202"/>
    <lineage>
        <taxon>Eukaryota</taxon>
        <taxon>Metazoa</taxon>
        <taxon>Cnidaria</taxon>
        <taxon>Myxozoa</taxon>
        <taxon>Myxosporea</taxon>
        <taxon>Bivalvulida</taxon>
        <taxon>Platysporina</taxon>
        <taxon>Myxobolidae</taxon>
        <taxon>Thelohanellus</taxon>
    </lineage>
</organism>
<keyword evidence="1" id="KW-0812">Transmembrane</keyword>
<reference evidence="2 3" key="1">
    <citation type="journal article" date="2014" name="Genome Biol. Evol.">
        <title>The genome of the myxosporean Thelohanellus kitauei shows adaptations to nutrient acquisition within its fish host.</title>
        <authorList>
            <person name="Yang Y."/>
            <person name="Xiong J."/>
            <person name="Zhou Z."/>
            <person name="Huo F."/>
            <person name="Miao W."/>
            <person name="Ran C."/>
            <person name="Liu Y."/>
            <person name="Zhang J."/>
            <person name="Feng J."/>
            <person name="Wang M."/>
            <person name="Wang M."/>
            <person name="Wang L."/>
            <person name="Yao B."/>
        </authorList>
    </citation>
    <scope>NUCLEOTIDE SEQUENCE [LARGE SCALE GENOMIC DNA]</scope>
    <source>
        <strain evidence="2">Wuqing</strain>
    </source>
</reference>
<proteinExistence type="predicted"/>
<protein>
    <submittedName>
        <fullName evidence="2">Uncharacterized protein</fullName>
    </submittedName>
</protein>